<evidence type="ECO:0000256" key="2">
    <source>
        <dbReference type="ARBA" id="ARBA00009142"/>
    </source>
</evidence>
<keyword evidence="4 8" id="KW-1003">Cell membrane</keyword>
<feature type="transmembrane region" description="Helical" evidence="8">
    <location>
        <begin position="47"/>
        <end position="67"/>
    </location>
</feature>
<dbReference type="PANTHER" id="PTHR30269">
    <property type="entry name" value="TRANSMEMBRANE PROTEIN YFCA"/>
    <property type="match status" value="1"/>
</dbReference>
<comment type="similarity">
    <text evidence="2 8">Belongs to the 4-toluene sulfonate uptake permease (TSUP) (TC 2.A.102) family.</text>
</comment>
<name>A0A7Z1S151_9VIBR</name>
<dbReference type="GeneID" id="50229854"/>
<organism evidence="9">
    <name type="scientific">Vibrio cyclitrophicus</name>
    <dbReference type="NCBI Taxonomy" id="47951"/>
    <lineage>
        <taxon>Bacteria</taxon>
        <taxon>Pseudomonadati</taxon>
        <taxon>Pseudomonadota</taxon>
        <taxon>Gammaproteobacteria</taxon>
        <taxon>Vibrionales</taxon>
        <taxon>Vibrionaceae</taxon>
        <taxon>Vibrio</taxon>
    </lineage>
</organism>
<keyword evidence="7 8" id="KW-0472">Membrane</keyword>
<evidence type="ECO:0000256" key="1">
    <source>
        <dbReference type="ARBA" id="ARBA00004651"/>
    </source>
</evidence>
<sequence length="260" mass="27566">MQLDWSLLLDWLILFTAGVSGGVLNSIAGGGSFITFPALLFAGVPPIAANATNTFASCAGYISGAYALRHEIKSGTKQLKIVITLCVVGGGIGAFLLLHTPEALFTQSVPWLLLFAALLFTFGGTLNQWLKKLTAKHKHANSAGALFSALMLLIVCVYGGYFNAGLGIVTLSYLALAGYTNINVMNGIKLLVSACASLAAIVFFIVNGSIDWPSGIAVLFGTLVGGYYSAKISRRIPQQYVRTTVIIASFLITAYFFYAN</sequence>
<dbReference type="InterPro" id="IPR052017">
    <property type="entry name" value="TSUP"/>
</dbReference>
<dbReference type="EMBL" id="MDBS01000052">
    <property type="protein sequence ID" value="PMP25987.1"/>
    <property type="molecule type" value="Genomic_DNA"/>
</dbReference>
<dbReference type="RefSeq" id="WP_016783923.1">
    <property type="nucleotide sequence ID" value="NZ_AP025480.1"/>
</dbReference>
<feature type="transmembrane region" description="Helical" evidence="8">
    <location>
        <begin position="240"/>
        <end position="258"/>
    </location>
</feature>
<comment type="caution">
    <text evidence="9">The sequence shown here is derived from an EMBL/GenBank/DDBJ whole genome shotgun (WGS) entry which is preliminary data.</text>
</comment>
<dbReference type="Pfam" id="PF01925">
    <property type="entry name" value="TauE"/>
    <property type="match status" value="1"/>
</dbReference>
<reference evidence="9" key="1">
    <citation type="submission" date="2016-07" db="EMBL/GenBank/DDBJ databases">
        <authorList>
            <person name="Kauffman K."/>
            <person name="Arevalo P."/>
            <person name="Polz M.F."/>
        </authorList>
    </citation>
    <scope>NUCLEOTIDE SEQUENCE</scope>
    <source>
        <strain evidence="9">10N.222.46.E12</strain>
    </source>
</reference>
<keyword evidence="5 8" id="KW-0812">Transmembrane</keyword>
<keyword evidence="3" id="KW-0813">Transport</keyword>
<gene>
    <name evidence="9" type="ORF">BCS90_24090</name>
</gene>
<feature type="transmembrane region" description="Helical" evidence="8">
    <location>
        <begin position="212"/>
        <end position="228"/>
    </location>
</feature>
<reference evidence="9" key="2">
    <citation type="journal article" date="2018" name="Nature">
        <title>A major lineage of non-tailed dsDNA viruses as unrecognized killers of marine bacteria.</title>
        <authorList>
            <person name="Kauffman K.M."/>
            <person name="Hussain F.A."/>
            <person name="Yang J."/>
            <person name="Arevalo P."/>
            <person name="Brown J.M."/>
            <person name="Chang W.K."/>
            <person name="VanInsberghe D."/>
            <person name="Elsherbini J."/>
            <person name="Sharma R.S."/>
            <person name="Cutler M.B."/>
            <person name="Kelly L."/>
            <person name="Polz M.F."/>
        </authorList>
    </citation>
    <scope>NUCLEOTIDE SEQUENCE</scope>
    <source>
        <strain evidence="9">10N.222.46.E12</strain>
    </source>
</reference>
<feature type="transmembrane region" description="Helical" evidence="8">
    <location>
        <begin position="189"/>
        <end position="206"/>
    </location>
</feature>
<evidence type="ECO:0000256" key="7">
    <source>
        <dbReference type="ARBA" id="ARBA00023136"/>
    </source>
</evidence>
<keyword evidence="6 8" id="KW-1133">Transmembrane helix</keyword>
<evidence type="ECO:0000256" key="6">
    <source>
        <dbReference type="ARBA" id="ARBA00022989"/>
    </source>
</evidence>
<protein>
    <recommendedName>
        <fullName evidence="8">Probable membrane transporter protein</fullName>
    </recommendedName>
</protein>
<feature type="transmembrane region" description="Helical" evidence="8">
    <location>
        <begin position="111"/>
        <end position="130"/>
    </location>
</feature>
<proteinExistence type="inferred from homology"/>
<feature type="transmembrane region" description="Helical" evidence="8">
    <location>
        <begin position="12"/>
        <end position="41"/>
    </location>
</feature>
<accession>A0A7Z1S151</accession>
<comment type="subcellular location">
    <subcellularLocation>
        <location evidence="1 8">Cell membrane</location>
        <topology evidence="1 8">Multi-pass membrane protein</topology>
    </subcellularLocation>
</comment>
<dbReference type="PANTHER" id="PTHR30269:SF0">
    <property type="entry name" value="MEMBRANE TRANSPORTER PROTEIN YFCA-RELATED"/>
    <property type="match status" value="1"/>
</dbReference>
<feature type="transmembrane region" description="Helical" evidence="8">
    <location>
        <begin position="142"/>
        <end position="160"/>
    </location>
</feature>
<evidence type="ECO:0000256" key="4">
    <source>
        <dbReference type="ARBA" id="ARBA00022475"/>
    </source>
</evidence>
<dbReference type="GO" id="GO:0005886">
    <property type="term" value="C:plasma membrane"/>
    <property type="evidence" value="ECO:0007669"/>
    <property type="project" value="UniProtKB-SubCell"/>
</dbReference>
<evidence type="ECO:0000256" key="8">
    <source>
        <dbReference type="RuleBase" id="RU363041"/>
    </source>
</evidence>
<dbReference type="InterPro" id="IPR002781">
    <property type="entry name" value="TM_pro_TauE-like"/>
</dbReference>
<evidence type="ECO:0000256" key="5">
    <source>
        <dbReference type="ARBA" id="ARBA00022692"/>
    </source>
</evidence>
<evidence type="ECO:0000256" key="3">
    <source>
        <dbReference type="ARBA" id="ARBA00022448"/>
    </source>
</evidence>
<evidence type="ECO:0000313" key="9">
    <source>
        <dbReference type="EMBL" id="PMP25987.1"/>
    </source>
</evidence>
<dbReference type="AlphaFoldDB" id="A0A7Z1S151"/>
<feature type="transmembrane region" description="Helical" evidence="8">
    <location>
        <begin position="79"/>
        <end position="99"/>
    </location>
</feature>